<accession>A0ACC2XTP3</accession>
<dbReference type="EMBL" id="JASBWV010000002">
    <property type="protein sequence ID" value="KAJ9127419.1"/>
    <property type="molecule type" value="Genomic_DNA"/>
</dbReference>
<evidence type="ECO:0000313" key="2">
    <source>
        <dbReference type="Proteomes" id="UP001234202"/>
    </source>
</evidence>
<proteinExistence type="predicted"/>
<reference evidence="1" key="1">
    <citation type="submission" date="2023-04" db="EMBL/GenBank/DDBJ databases">
        <title>Draft Genome sequencing of Naganishia species isolated from polar environments using Oxford Nanopore Technology.</title>
        <authorList>
            <person name="Leo P."/>
            <person name="Venkateswaran K."/>
        </authorList>
    </citation>
    <scope>NUCLEOTIDE SEQUENCE</scope>
    <source>
        <strain evidence="1">DBVPG 5303</strain>
    </source>
</reference>
<dbReference type="Proteomes" id="UP001234202">
    <property type="component" value="Unassembled WGS sequence"/>
</dbReference>
<sequence length="351" mass="38460">MLSKLSLPALALAVFPVAIRAHIALWDEAMFGWEDDPNQSNVVTPLANMAFNDWWLHGPDARNKPPKDGKFMELPSGGVFGTIDKEKYATIYACKSSTDNPADGIGAMHTSDHWGDPNPKDLKGTSIAIAYESDINKLTPEMFSVISVNYTSVWFQQTDYHIPGDLPACPAAWIHAPDAGSEQIYQNGYRCKITGASGTRSLPAPQIANKCHYPTDTSNCTVGPKQPHYWLQNERNNNHQGIYDPPYYNGEYGFMDGAQTDLFANMPVIESVREASTVAPSTSWSTSYSEQQPLPTSSDLSEVAATSTADLRFPICGSVLSLRPTYNSIAQAPDLPESSYLKAVAPLKLLY</sequence>
<protein>
    <submittedName>
        <fullName evidence="1">Uncharacterized protein</fullName>
    </submittedName>
</protein>
<organism evidence="1 2">
    <name type="scientific">Naganishia onofrii</name>
    <dbReference type="NCBI Taxonomy" id="1851511"/>
    <lineage>
        <taxon>Eukaryota</taxon>
        <taxon>Fungi</taxon>
        <taxon>Dikarya</taxon>
        <taxon>Basidiomycota</taxon>
        <taxon>Agaricomycotina</taxon>
        <taxon>Tremellomycetes</taxon>
        <taxon>Filobasidiales</taxon>
        <taxon>Filobasidiaceae</taxon>
        <taxon>Naganishia</taxon>
    </lineage>
</organism>
<evidence type="ECO:0000313" key="1">
    <source>
        <dbReference type="EMBL" id="KAJ9127419.1"/>
    </source>
</evidence>
<name>A0ACC2XTP3_9TREE</name>
<comment type="caution">
    <text evidence="1">The sequence shown here is derived from an EMBL/GenBank/DDBJ whole genome shotgun (WGS) entry which is preliminary data.</text>
</comment>
<keyword evidence="2" id="KW-1185">Reference proteome</keyword>
<gene>
    <name evidence="1" type="ORF">QFC24_000827</name>
</gene>